<feature type="compositionally biased region" description="Gly residues" evidence="1">
    <location>
        <begin position="89"/>
        <end position="99"/>
    </location>
</feature>
<feature type="compositionally biased region" description="Basic residues" evidence="1">
    <location>
        <begin position="76"/>
        <end position="85"/>
    </location>
</feature>
<feature type="compositionally biased region" description="Basic residues" evidence="1">
    <location>
        <begin position="309"/>
        <end position="320"/>
    </location>
</feature>
<feature type="compositionally biased region" description="Basic residues" evidence="1">
    <location>
        <begin position="1"/>
        <end position="13"/>
    </location>
</feature>
<dbReference type="AlphaFoldDB" id="A0A6J4JZ15"/>
<feature type="compositionally biased region" description="Basic and acidic residues" evidence="1">
    <location>
        <begin position="445"/>
        <end position="460"/>
    </location>
</feature>
<gene>
    <name evidence="2" type="ORF">AVDCRST_MAG11-139</name>
</gene>
<proteinExistence type="predicted"/>
<feature type="region of interest" description="Disordered" evidence="1">
    <location>
        <begin position="445"/>
        <end position="609"/>
    </location>
</feature>
<feature type="compositionally biased region" description="Low complexity" evidence="1">
    <location>
        <begin position="167"/>
        <end position="179"/>
    </location>
</feature>
<feature type="compositionally biased region" description="Basic and acidic residues" evidence="1">
    <location>
        <begin position="490"/>
        <end position="506"/>
    </location>
</feature>
<feature type="non-terminal residue" evidence="2">
    <location>
        <position position="1"/>
    </location>
</feature>
<protein>
    <submittedName>
        <fullName evidence="2">HlyB/MsbA family ABC transporter</fullName>
    </submittedName>
</protein>
<feature type="compositionally biased region" description="Low complexity" evidence="1">
    <location>
        <begin position="245"/>
        <end position="260"/>
    </location>
</feature>
<feature type="compositionally biased region" description="Basic residues" evidence="1">
    <location>
        <begin position="507"/>
        <end position="519"/>
    </location>
</feature>
<feature type="compositionally biased region" description="Basic residues" evidence="1">
    <location>
        <begin position="461"/>
        <end position="476"/>
    </location>
</feature>
<feature type="compositionally biased region" description="Basic residues" evidence="1">
    <location>
        <begin position="549"/>
        <end position="567"/>
    </location>
</feature>
<feature type="non-terminal residue" evidence="2">
    <location>
        <position position="609"/>
    </location>
</feature>
<feature type="compositionally biased region" description="Basic and acidic residues" evidence="1">
    <location>
        <begin position="295"/>
        <end position="308"/>
    </location>
</feature>
<feature type="compositionally biased region" description="Low complexity" evidence="1">
    <location>
        <begin position="361"/>
        <end position="374"/>
    </location>
</feature>
<feature type="compositionally biased region" description="Basic and acidic residues" evidence="1">
    <location>
        <begin position="125"/>
        <end position="148"/>
    </location>
</feature>
<feature type="region of interest" description="Disordered" evidence="1">
    <location>
        <begin position="231"/>
        <end position="417"/>
    </location>
</feature>
<feature type="compositionally biased region" description="Basic and acidic residues" evidence="1">
    <location>
        <begin position="321"/>
        <end position="332"/>
    </location>
</feature>
<feature type="compositionally biased region" description="Low complexity" evidence="1">
    <location>
        <begin position="22"/>
        <end position="31"/>
    </location>
</feature>
<dbReference type="EMBL" id="CADCTU010000033">
    <property type="protein sequence ID" value="CAA9291367.1"/>
    <property type="molecule type" value="Genomic_DNA"/>
</dbReference>
<feature type="compositionally biased region" description="Basic residues" evidence="1">
    <location>
        <begin position="575"/>
        <end position="609"/>
    </location>
</feature>
<feature type="region of interest" description="Disordered" evidence="1">
    <location>
        <begin position="1"/>
        <end position="205"/>
    </location>
</feature>
<evidence type="ECO:0000313" key="2">
    <source>
        <dbReference type="EMBL" id="CAA9291367.1"/>
    </source>
</evidence>
<sequence length="609" mass="67842">DARRHVRRPRRGQPCRPPHPGAAPRAAPRARAGGDRARLPLRGADRAVQLDPPARRAGDRRTRLRWARAPAGGPAHRLRHPRHPRDRGAAGGAALGGGAPPAARVRADGARVHLPRPARAARGGARREPPRDGEPLLRGGDHPEEPRQAAHRGGAGVPLDRLRPHPAHVLPPVLLALRRSPPHGPRRDPLDHRAPRADHEPRRVQVQVPRRALAAGARALHRALPLRTAVAPPARADGRRGGQLRGRAPDAFPRARAAVALHRPLQDRDHRRAPRPRQPARDQPPDLPRPVRRLRAGDRDRARRRGEARALAQHHLRRAHLGGEGRPRERPPARGRRGHRAARRARRERATAARRPRRGGPCRLVPLPGLGAPRAARRLARGAPGRVRGDHRHRGGRGVDAAARPHRAPSLLRGGAGLRRHLGARRLARRRARLDRARPLRARAVRRDDRGERLARPPARDHRRRDRRARPRAALRRRADAPRGPPHAGRRGDQAPLERRAQDRARARPRRPPAPRRVRGVLPPPRPGVQADGRAAPQGPGRGVERARRVARPGVPRRVRPHLRPQGRPRLERGHVRRAARRPVLPRRRAGAARSPRRRHHPARRSRVV</sequence>
<reference evidence="2" key="1">
    <citation type="submission" date="2020-02" db="EMBL/GenBank/DDBJ databases">
        <authorList>
            <person name="Meier V. D."/>
        </authorList>
    </citation>
    <scope>NUCLEOTIDE SEQUENCE</scope>
    <source>
        <strain evidence="2">AVDCRST_MAG11</strain>
    </source>
</reference>
<organism evidence="2">
    <name type="scientific">uncultured Gemmatimonadaceae bacterium</name>
    <dbReference type="NCBI Taxonomy" id="246130"/>
    <lineage>
        <taxon>Bacteria</taxon>
        <taxon>Pseudomonadati</taxon>
        <taxon>Gemmatimonadota</taxon>
        <taxon>Gemmatimonadia</taxon>
        <taxon>Gemmatimonadales</taxon>
        <taxon>Gemmatimonadaceae</taxon>
        <taxon>environmental samples</taxon>
    </lineage>
</organism>
<feature type="compositionally biased region" description="Basic and acidic residues" evidence="1">
    <location>
        <begin position="185"/>
        <end position="203"/>
    </location>
</feature>
<evidence type="ECO:0000256" key="1">
    <source>
        <dbReference type="SAM" id="MobiDB-lite"/>
    </source>
</evidence>
<accession>A0A6J4JZ15</accession>
<feature type="compositionally biased region" description="Basic residues" evidence="1">
    <location>
        <begin position="333"/>
        <end position="360"/>
    </location>
</feature>
<name>A0A6J4JZ15_9BACT</name>